<sequence>MTHDKPEFPDPSEQRRMALSRWDNEGGAGPSRLQEGRTSPDARPEVPDLTNAELVQLRIRVIALENLLIALLANVSDRQLDLAREMATYISPRPGYTPHSLTIQAASLMIDLIERADQFRDGKSS</sequence>
<dbReference type="Proteomes" id="UP000620670">
    <property type="component" value="Unassembled WGS sequence"/>
</dbReference>
<accession>A0ABS0XXQ8</accession>
<proteinExistence type="predicted"/>
<comment type="caution">
    <text evidence="2">The sequence shown here is derived from an EMBL/GenBank/DDBJ whole genome shotgun (WGS) entry which is preliminary data.</text>
</comment>
<dbReference type="RefSeq" id="WP_199047316.1">
    <property type="nucleotide sequence ID" value="NZ_JAELXT010000003.1"/>
</dbReference>
<dbReference type="EMBL" id="JAELXT010000003">
    <property type="protein sequence ID" value="MBJ6124842.1"/>
    <property type="molecule type" value="Genomic_DNA"/>
</dbReference>
<feature type="region of interest" description="Disordered" evidence="1">
    <location>
        <begin position="1"/>
        <end position="47"/>
    </location>
</feature>
<name>A0ABS0XXQ8_9HYPH</name>
<keyword evidence="3" id="KW-1185">Reference proteome</keyword>
<evidence type="ECO:0000256" key="1">
    <source>
        <dbReference type="SAM" id="MobiDB-lite"/>
    </source>
</evidence>
<evidence type="ECO:0000313" key="3">
    <source>
        <dbReference type="Proteomes" id="UP000620670"/>
    </source>
</evidence>
<evidence type="ECO:0000313" key="2">
    <source>
        <dbReference type="EMBL" id="MBJ6124842.1"/>
    </source>
</evidence>
<gene>
    <name evidence="2" type="ORF">JAO75_05400</name>
</gene>
<feature type="compositionally biased region" description="Basic and acidic residues" evidence="1">
    <location>
        <begin position="34"/>
        <end position="46"/>
    </location>
</feature>
<organism evidence="2 3">
    <name type="scientific">Microvirga splendida</name>
    <dbReference type="NCBI Taxonomy" id="2795727"/>
    <lineage>
        <taxon>Bacteria</taxon>
        <taxon>Pseudomonadati</taxon>
        <taxon>Pseudomonadota</taxon>
        <taxon>Alphaproteobacteria</taxon>
        <taxon>Hyphomicrobiales</taxon>
        <taxon>Methylobacteriaceae</taxon>
        <taxon>Microvirga</taxon>
    </lineage>
</organism>
<feature type="compositionally biased region" description="Basic and acidic residues" evidence="1">
    <location>
        <begin position="1"/>
        <end position="16"/>
    </location>
</feature>
<reference evidence="3" key="1">
    <citation type="submission" date="2020-12" db="EMBL/GenBank/DDBJ databases">
        <title>Hymenobacter sp.</title>
        <authorList>
            <person name="Kim M.K."/>
        </authorList>
    </citation>
    <scope>NUCLEOTIDE SEQUENCE [LARGE SCALE GENOMIC DNA]</scope>
    <source>
        <strain evidence="3">BT325</strain>
    </source>
</reference>
<protein>
    <submittedName>
        <fullName evidence="2">Uncharacterized protein</fullName>
    </submittedName>
</protein>